<comment type="caution">
    <text evidence="1">The sequence shown here is derived from an EMBL/GenBank/DDBJ whole genome shotgun (WGS) entry which is preliminary data.</text>
</comment>
<dbReference type="AlphaFoldDB" id="A0AAW1ZQQ4"/>
<evidence type="ECO:0000313" key="2">
    <source>
        <dbReference type="Proteomes" id="UP001479290"/>
    </source>
</evidence>
<accession>A0AAW1ZQQ4</accession>
<proteinExistence type="predicted"/>
<evidence type="ECO:0000313" key="1">
    <source>
        <dbReference type="EMBL" id="KAK9962801.1"/>
    </source>
</evidence>
<dbReference type="Proteomes" id="UP001479290">
    <property type="component" value="Unassembled WGS sequence"/>
</dbReference>
<keyword evidence="2" id="KW-1185">Reference proteome</keyword>
<dbReference type="EMBL" id="JAWDJR010000015">
    <property type="protein sequence ID" value="KAK9962801.1"/>
    <property type="molecule type" value="Genomic_DNA"/>
</dbReference>
<name>A0AAW1ZQQ4_CULAL</name>
<protein>
    <submittedName>
        <fullName evidence="1">Uncharacterized protein</fullName>
    </submittedName>
</protein>
<reference evidence="1 2" key="1">
    <citation type="submission" date="2024-05" db="EMBL/GenBank/DDBJ databases">
        <title>A high-quality chromosomal-level genome assembly of Topmouth culter (Culter alburnus).</title>
        <authorList>
            <person name="Zhao H."/>
        </authorList>
    </citation>
    <scope>NUCLEOTIDE SEQUENCE [LARGE SCALE GENOMIC DNA]</scope>
    <source>
        <strain evidence="1">CATC2023</strain>
        <tissue evidence="1">Muscle</tissue>
    </source>
</reference>
<sequence>MPKLWDNQWPVWFKHVVKYGCLRPIFFDQDCMAVVAAPLIPGEVFGAPSEAALEQSCRTRELTRSVSTEQLPKGLLLDQAKEFGSPFAGTDRQRLPSHRCQAEEIVADGSQPPATHFSNQQLLHPVFKGLFLLFEETRSSASLSKQRYQSFYEKEQ</sequence>
<gene>
    <name evidence="1" type="ORF">ABG768_008153</name>
</gene>
<organism evidence="1 2">
    <name type="scientific">Culter alburnus</name>
    <name type="common">Topmouth culter</name>
    <dbReference type="NCBI Taxonomy" id="194366"/>
    <lineage>
        <taxon>Eukaryota</taxon>
        <taxon>Metazoa</taxon>
        <taxon>Chordata</taxon>
        <taxon>Craniata</taxon>
        <taxon>Vertebrata</taxon>
        <taxon>Euteleostomi</taxon>
        <taxon>Actinopterygii</taxon>
        <taxon>Neopterygii</taxon>
        <taxon>Teleostei</taxon>
        <taxon>Ostariophysi</taxon>
        <taxon>Cypriniformes</taxon>
        <taxon>Xenocyprididae</taxon>
        <taxon>Xenocypridinae</taxon>
        <taxon>Culter</taxon>
    </lineage>
</organism>